<dbReference type="PANTHER" id="PTHR43986">
    <property type="entry name" value="ELONGATION FACTOR 1-GAMMA"/>
    <property type="match status" value="1"/>
</dbReference>
<dbReference type="SUPFAM" id="SSF47616">
    <property type="entry name" value="GST C-terminal domain-like"/>
    <property type="match status" value="1"/>
</dbReference>
<dbReference type="PANTHER" id="PTHR43986:SF1">
    <property type="entry name" value="ELONGATION FACTOR 1-GAMMA"/>
    <property type="match status" value="1"/>
</dbReference>
<dbReference type="EMBL" id="DF849355">
    <property type="protein sequence ID" value="GAT56878.1"/>
    <property type="molecule type" value="Genomic_DNA"/>
</dbReference>
<dbReference type="PROSITE" id="PS50405">
    <property type="entry name" value="GST_CTER"/>
    <property type="match status" value="1"/>
</dbReference>
<feature type="domain" description="GST C-terminal" evidence="3">
    <location>
        <begin position="130"/>
        <end position="252"/>
    </location>
</feature>
<evidence type="ECO:0000259" key="3">
    <source>
        <dbReference type="PROSITE" id="PS50405"/>
    </source>
</evidence>
<dbReference type="Gene3D" id="3.40.30.10">
    <property type="entry name" value="Glutaredoxin"/>
    <property type="match status" value="1"/>
</dbReference>
<dbReference type="Gene3D" id="1.20.1050.10">
    <property type="match status" value="1"/>
</dbReference>
<protein>
    <submittedName>
        <fullName evidence="4">Glutathione S-transferase C-terminal-like protein</fullName>
    </submittedName>
</protein>
<evidence type="ECO:0000313" key="4">
    <source>
        <dbReference type="EMBL" id="GAT56878.1"/>
    </source>
</evidence>
<dbReference type="SUPFAM" id="SSF52833">
    <property type="entry name" value="Thioredoxin-like"/>
    <property type="match status" value="1"/>
</dbReference>
<dbReference type="InterPro" id="IPR004045">
    <property type="entry name" value="Glutathione_S-Trfase_N"/>
</dbReference>
<comment type="similarity">
    <text evidence="1">Belongs to the GST superfamily.</text>
</comment>
<keyword evidence="5" id="KW-1185">Reference proteome</keyword>
<evidence type="ECO:0000313" key="5">
    <source>
        <dbReference type="Proteomes" id="UP000815677"/>
    </source>
</evidence>
<dbReference type="PROSITE" id="PS50404">
    <property type="entry name" value="GST_NTER"/>
    <property type="match status" value="1"/>
</dbReference>
<dbReference type="InterPro" id="IPR036282">
    <property type="entry name" value="Glutathione-S-Trfase_C_sf"/>
</dbReference>
<evidence type="ECO:0000259" key="2">
    <source>
        <dbReference type="PROSITE" id="PS50404"/>
    </source>
</evidence>
<dbReference type="SFLD" id="SFLDS00019">
    <property type="entry name" value="Glutathione_Transferase_(cytos"/>
    <property type="match status" value="1"/>
</dbReference>
<dbReference type="InterPro" id="IPR050802">
    <property type="entry name" value="EF-GSTs"/>
</dbReference>
<dbReference type="Pfam" id="PF00043">
    <property type="entry name" value="GST_C"/>
    <property type="match status" value="1"/>
</dbReference>
<dbReference type="InterPro" id="IPR036249">
    <property type="entry name" value="Thioredoxin-like_sf"/>
</dbReference>
<dbReference type="Pfam" id="PF02798">
    <property type="entry name" value="GST_N"/>
    <property type="match status" value="1"/>
</dbReference>
<feature type="domain" description="GST N-terminal" evidence="2">
    <location>
        <begin position="43"/>
        <end position="125"/>
    </location>
</feature>
<sequence>MVRLQGLRPAEMVWWLRARATGHHDVNLRASSVLDSKATMSDIAGTLWTSPGQYTGRVIKAAAAFGGIKLGFPANYVHHEDNHKEDFKSKFPHSKIPAWLGSDGFTLFESAPVARYVSSLAPHSGLLGSNPQERTLIDQWVHLIEEVNDNTENIEEILDGDLVPYTKPMHTTFVNQQLRGLTTLNNHLATRTFFVGERITLADIYVAALVLRACHINIDTAERKKLPHLMRHLETVVNQPVFEGIFPPLVVV</sequence>
<dbReference type="InterPro" id="IPR004046">
    <property type="entry name" value="GST_C"/>
</dbReference>
<name>A0ABQ0M0L4_MYCCL</name>
<reference evidence="4" key="1">
    <citation type="submission" date="2014-09" db="EMBL/GenBank/DDBJ databases">
        <title>Genome sequence of the luminous mushroom Mycena chlorophos for searching fungal bioluminescence genes.</title>
        <authorList>
            <person name="Tanaka Y."/>
            <person name="Kasuga D."/>
            <person name="Oba Y."/>
            <person name="Hase S."/>
            <person name="Sato K."/>
            <person name="Oba Y."/>
            <person name="Sakakibara Y."/>
        </authorList>
    </citation>
    <scope>NUCLEOTIDE SEQUENCE</scope>
</reference>
<dbReference type="Proteomes" id="UP000815677">
    <property type="component" value="Unassembled WGS sequence"/>
</dbReference>
<organism evidence="4 5">
    <name type="scientific">Mycena chlorophos</name>
    <name type="common">Agaric fungus</name>
    <name type="synonym">Agaricus chlorophos</name>
    <dbReference type="NCBI Taxonomy" id="658473"/>
    <lineage>
        <taxon>Eukaryota</taxon>
        <taxon>Fungi</taxon>
        <taxon>Dikarya</taxon>
        <taxon>Basidiomycota</taxon>
        <taxon>Agaricomycotina</taxon>
        <taxon>Agaricomycetes</taxon>
        <taxon>Agaricomycetidae</taxon>
        <taxon>Agaricales</taxon>
        <taxon>Marasmiineae</taxon>
        <taxon>Mycenaceae</taxon>
        <taxon>Mycena</taxon>
    </lineage>
</organism>
<proteinExistence type="inferred from homology"/>
<dbReference type="InterPro" id="IPR010987">
    <property type="entry name" value="Glutathione-S-Trfase_C-like"/>
</dbReference>
<accession>A0ABQ0M0L4</accession>
<gene>
    <name evidence="4" type="ORF">MCHLO_13472</name>
</gene>
<dbReference type="InterPro" id="IPR040079">
    <property type="entry name" value="Glutathione_S-Trfase"/>
</dbReference>
<evidence type="ECO:0000256" key="1">
    <source>
        <dbReference type="RuleBase" id="RU003494"/>
    </source>
</evidence>